<dbReference type="AlphaFoldDB" id="A0A4C1WE03"/>
<feature type="compositionally biased region" description="Low complexity" evidence="1">
    <location>
        <begin position="56"/>
        <end position="66"/>
    </location>
</feature>
<proteinExistence type="predicted"/>
<dbReference type="Proteomes" id="UP000299102">
    <property type="component" value="Unassembled WGS sequence"/>
</dbReference>
<reference evidence="2 3" key="1">
    <citation type="journal article" date="2019" name="Commun. Biol.">
        <title>The bagworm genome reveals a unique fibroin gene that provides high tensile strength.</title>
        <authorList>
            <person name="Kono N."/>
            <person name="Nakamura H."/>
            <person name="Ohtoshi R."/>
            <person name="Tomita M."/>
            <person name="Numata K."/>
            <person name="Arakawa K."/>
        </authorList>
    </citation>
    <scope>NUCLEOTIDE SEQUENCE [LARGE SCALE GENOMIC DNA]</scope>
</reference>
<gene>
    <name evidence="2" type="ORF">EVAR_97895_1</name>
</gene>
<evidence type="ECO:0000256" key="1">
    <source>
        <dbReference type="SAM" id="MobiDB-lite"/>
    </source>
</evidence>
<organism evidence="2 3">
    <name type="scientific">Eumeta variegata</name>
    <name type="common">Bagworm moth</name>
    <name type="synonym">Eumeta japonica</name>
    <dbReference type="NCBI Taxonomy" id="151549"/>
    <lineage>
        <taxon>Eukaryota</taxon>
        <taxon>Metazoa</taxon>
        <taxon>Ecdysozoa</taxon>
        <taxon>Arthropoda</taxon>
        <taxon>Hexapoda</taxon>
        <taxon>Insecta</taxon>
        <taxon>Pterygota</taxon>
        <taxon>Neoptera</taxon>
        <taxon>Endopterygota</taxon>
        <taxon>Lepidoptera</taxon>
        <taxon>Glossata</taxon>
        <taxon>Ditrysia</taxon>
        <taxon>Tineoidea</taxon>
        <taxon>Psychidae</taxon>
        <taxon>Oiketicinae</taxon>
        <taxon>Eumeta</taxon>
    </lineage>
</organism>
<comment type="caution">
    <text evidence="2">The sequence shown here is derived from an EMBL/GenBank/DDBJ whole genome shotgun (WGS) entry which is preliminary data.</text>
</comment>
<keyword evidence="3" id="KW-1185">Reference proteome</keyword>
<sequence length="88" mass="9847">MVYEINAEISLIVKKKSKRKPKINSENCNRTASTGFCKVICVRAIAAGYRGARGWRAASTSASRRSGYIRRPDGVYKPRHPGHGNNRR</sequence>
<protein>
    <submittedName>
        <fullName evidence="2">Uncharacterized protein</fullName>
    </submittedName>
</protein>
<evidence type="ECO:0000313" key="3">
    <source>
        <dbReference type="Proteomes" id="UP000299102"/>
    </source>
</evidence>
<feature type="compositionally biased region" description="Basic residues" evidence="1">
    <location>
        <begin position="77"/>
        <end position="88"/>
    </location>
</feature>
<dbReference type="EMBL" id="BGZK01000548">
    <property type="protein sequence ID" value="GBP49598.1"/>
    <property type="molecule type" value="Genomic_DNA"/>
</dbReference>
<evidence type="ECO:0000313" key="2">
    <source>
        <dbReference type="EMBL" id="GBP49598.1"/>
    </source>
</evidence>
<name>A0A4C1WE03_EUMVA</name>
<accession>A0A4C1WE03</accession>
<feature type="region of interest" description="Disordered" evidence="1">
    <location>
        <begin position="56"/>
        <end position="88"/>
    </location>
</feature>